<reference evidence="1 2" key="1">
    <citation type="submission" date="2018-12" db="EMBL/GenBank/DDBJ databases">
        <authorList>
            <person name="Kartti S."/>
            <person name="Manni A."/>
            <person name="Chemao El Fihri M.W."/>
            <person name="Laamarti M."/>
            <person name="Temsamani L."/>
            <person name="El Jamali J.E."/>
            <person name="Ouadghiri M."/>
            <person name="Ibrahimi A."/>
            <person name="Filati-Maltouf A."/>
        </authorList>
    </citation>
    <scope>NUCLEOTIDE SEQUENCE [LARGE SCALE GENOMIC DNA]</scope>
    <source>
        <strain evidence="1 2">MDMC339</strain>
    </source>
</reference>
<dbReference type="PANTHER" id="PTHR14136">
    <property type="entry name" value="BTB_POZ DOMAIN-CONTAINING PROTEIN KCTD9"/>
    <property type="match status" value="1"/>
</dbReference>
<gene>
    <name evidence="1" type="primary">qnr</name>
    <name evidence="1" type="ORF">EKL94_15470</name>
</gene>
<dbReference type="Pfam" id="PF13599">
    <property type="entry name" value="Pentapeptide_4"/>
    <property type="match status" value="1"/>
</dbReference>
<dbReference type="Gene3D" id="2.160.20.80">
    <property type="entry name" value="E3 ubiquitin-protein ligase SopA"/>
    <property type="match status" value="1"/>
</dbReference>
<accession>A0A431UE16</accession>
<dbReference type="NCBIfam" id="NF033086">
    <property type="entry name" value="penta_rpt_Qnr"/>
    <property type="match status" value="1"/>
</dbReference>
<dbReference type="InterPro" id="IPR001646">
    <property type="entry name" value="5peptide_repeat"/>
</dbReference>
<sequence length="216" mass="23984">MQDSVRRDQRIEKEAFTGQVVTGISFRNCDFSGADLTESQFVNCSFYDPEAQKGCNFSRALLKDASFRQCDLTMCNFSFAKALGLEIAECRAQGADFSSASFLNQITSRTWFCSAFIKKSNLSYANFSKVVLEKCELWENRWMGANVQGASFAGSDLSGGEFAAFDWRSADFKHCNLSNSELGDLDLRSVNLDGVTIDTLQTALLLQRMNITVVPA</sequence>
<proteinExistence type="predicted"/>
<name>A0A431UE16_STEMA</name>
<organism evidence="1 2">
    <name type="scientific">Stenotrophomonas maltophilia</name>
    <name type="common">Pseudomonas maltophilia</name>
    <name type="synonym">Xanthomonas maltophilia</name>
    <dbReference type="NCBI Taxonomy" id="40324"/>
    <lineage>
        <taxon>Bacteria</taxon>
        <taxon>Pseudomonadati</taxon>
        <taxon>Pseudomonadota</taxon>
        <taxon>Gammaproteobacteria</taxon>
        <taxon>Lysobacterales</taxon>
        <taxon>Lysobacteraceae</taxon>
        <taxon>Stenotrophomonas</taxon>
        <taxon>Stenotrophomonas maltophilia group</taxon>
    </lineage>
</organism>
<dbReference type="EMBL" id="RXLZ01000047">
    <property type="protein sequence ID" value="RTQ87492.1"/>
    <property type="molecule type" value="Genomic_DNA"/>
</dbReference>
<evidence type="ECO:0000313" key="1">
    <source>
        <dbReference type="EMBL" id="RTQ87492.1"/>
    </source>
</evidence>
<dbReference type="RefSeq" id="WP_126929758.1">
    <property type="nucleotide sequence ID" value="NZ_RXLZ01000047.1"/>
</dbReference>
<dbReference type="Proteomes" id="UP000271705">
    <property type="component" value="Unassembled WGS sequence"/>
</dbReference>
<comment type="caution">
    <text evidence="1">The sequence shown here is derived from an EMBL/GenBank/DDBJ whole genome shotgun (WGS) entry which is preliminary data.</text>
</comment>
<dbReference type="Pfam" id="PF00805">
    <property type="entry name" value="Pentapeptide"/>
    <property type="match status" value="2"/>
</dbReference>
<dbReference type="SUPFAM" id="SSF141571">
    <property type="entry name" value="Pentapeptide repeat-like"/>
    <property type="match status" value="1"/>
</dbReference>
<dbReference type="AlphaFoldDB" id="A0A431UE16"/>
<dbReference type="InterPro" id="IPR051082">
    <property type="entry name" value="Pentapeptide-BTB/POZ_domain"/>
</dbReference>
<evidence type="ECO:0000313" key="2">
    <source>
        <dbReference type="Proteomes" id="UP000271705"/>
    </source>
</evidence>
<protein>
    <submittedName>
        <fullName evidence="1">Qnr family pentapeptide repeat protein</fullName>
    </submittedName>
</protein>
<dbReference type="PANTHER" id="PTHR14136:SF17">
    <property type="entry name" value="BTB_POZ DOMAIN-CONTAINING PROTEIN KCTD9"/>
    <property type="match status" value="1"/>
</dbReference>